<evidence type="ECO:0000313" key="3">
    <source>
        <dbReference type="EMBL" id="SLN55969.1"/>
    </source>
</evidence>
<dbReference type="AlphaFoldDB" id="A0A1Y5T5V7"/>
<dbReference type="Pfam" id="PF03061">
    <property type="entry name" value="4HBT"/>
    <property type="match status" value="1"/>
</dbReference>
<organism evidence="3 4">
    <name type="scientific">Falsiruegeria litorea R37</name>
    <dbReference type="NCBI Taxonomy" id="1200284"/>
    <lineage>
        <taxon>Bacteria</taxon>
        <taxon>Pseudomonadati</taxon>
        <taxon>Pseudomonadota</taxon>
        <taxon>Alphaproteobacteria</taxon>
        <taxon>Rhodobacterales</taxon>
        <taxon>Roseobacteraceae</taxon>
        <taxon>Falsiruegeria</taxon>
    </lineage>
</organism>
<keyword evidence="4" id="KW-1185">Reference proteome</keyword>
<dbReference type="GO" id="GO:0061522">
    <property type="term" value="F:1,4-dihydroxy-2-naphthoyl-CoA thioesterase activity"/>
    <property type="evidence" value="ECO:0007669"/>
    <property type="project" value="TreeGrafter"/>
</dbReference>
<evidence type="ECO:0000313" key="4">
    <source>
        <dbReference type="Proteomes" id="UP000193077"/>
    </source>
</evidence>
<dbReference type="NCBIfam" id="TIGR00369">
    <property type="entry name" value="unchar_dom_1"/>
    <property type="match status" value="1"/>
</dbReference>
<keyword evidence="1" id="KW-0378">Hydrolase</keyword>
<dbReference type="InterPro" id="IPR003736">
    <property type="entry name" value="PAAI_dom"/>
</dbReference>
<gene>
    <name evidence="3" type="ORF">TRL7639_02990</name>
</gene>
<accession>A0A1Y5T5V7</accession>
<evidence type="ECO:0000259" key="2">
    <source>
        <dbReference type="Pfam" id="PF03061"/>
    </source>
</evidence>
<dbReference type="InterPro" id="IPR006683">
    <property type="entry name" value="Thioestr_dom"/>
</dbReference>
<feature type="domain" description="Thioesterase" evidence="2">
    <location>
        <begin position="81"/>
        <end position="156"/>
    </location>
</feature>
<dbReference type="SUPFAM" id="SSF54637">
    <property type="entry name" value="Thioesterase/thiol ester dehydrase-isomerase"/>
    <property type="match status" value="1"/>
</dbReference>
<protein>
    <recommendedName>
        <fullName evidence="2">Thioesterase domain-containing protein</fullName>
    </recommendedName>
</protein>
<dbReference type="PANTHER" id="PTHR43240">
    <property type="entry name" value="1,4-DIHYDROXY-2-NAPHTHOYL-COA THIOESTERASE 1"/>
    <property type="match status" value="1"/>
</dbReference>
<proteinExistence type="predicted"/>
<dbReference type="EMBL" id="FWFO01000002">
    <property type="protein sequence ID" value="SLN55969.1"/>
    <property type="molecule type" value="Genomic_DNA"/>
</dbReference>
<dbReference type="Proteomes" id="UP000193077">
    <property type="component" value="Unassembled WGS sequence"/>
</dbReference>
<dbReference type="PANTHER" id="PTHR43240:SF7">
    <property type="entry name" value="BLR7284 PROTEIN"/>
    <property type="match status" value="1"/>
</dbReference>
<evidence type="ECO:0000256" key="1">
    <source>
        <dbReference type="ARBA" id="ARBA00022801"/>
    </source>
</evidence>
<dbReference type="GO" id="GO:0005829">
    <property type="term" value="C:cytosol"/>
    <property type="evidence" value="ECO:0007669"/>
    <property type="project" value="TreeGrafter"/>
</dbReference>
<dbReference type="Gene3D" id="3.10.129.10">
    <property type="entry name" value="Hotdog Thioesterase"/>
    <property type="match status" value="1"/>
</dbReference>
<name>A0A1Y5T5V7_9RHOB</name>
<dbReference type="CDD" id="cd03443">
    <property type="entry name" value="PaaI_thioesterase"/>
    <property type="match status" value="1"/>
</dbReference>
<dbReference type="InterPro" id="IPR029069">
    <property type="entry name" value="HotDog_dom_sf"/>
</dbReference>
<reference evidence="3 4" key="1">
    <citation type="submission" date="2017-03" db="EMBL/GenBank/DDBJ databases">
        <authorList>
            <person name="Afonso C.L."/>
            <person name="Miller P.J."/>
            <person name="Scott M.A."/>
            <person name="Spackman E."/>
            <person name="Goraichik I."/>
            <person name="Dimitrov K.M."/>
            <person name="Suarez D.L."/>
            <person name="Swayne D.E."/>
        </authorList>
    </citation>
    <scope>NUCLEOTIDE SEQUENCE [LARGE SCALE GENOMIC DNA]</scope>
    <source>
        <strain evidence="3 4">CECT 7639</strain>
    </source>
</reference>
<sequence length="170" mass="18054">MVSLRQAQQVGLPFWRAQAHKETKPTHKVQAMTDKTKIAAQFIQAIPHAKALGLQLTQIGQGEAEITMPYNEALIGDPKTGVIHGGAVSAMMDTCAGAAVMSHPAAPGGTATIDLRIDYMRAATPGQAITTKAVCYHITRNVAFVRATATDEDTERPVATASGAFTVEKR</sequence>